<evidence type="ECO:0000313" key="4">
    <source>
        <dbReference type="Proteomes" id="UP000092484"/>
    </source>
</evidence>
<accession>A0A1A7BL07</accession>
<dbReference type="RefSeq" id="WP_068862043.1">
    <property type="nucleotide sequence ID" value="NZ_LZYB01000001.1"/>
</dbReference>
<dbReference type="EMBL" id="LZYB01000001">
    <property type="protein sequence ID" value="OBV12167.1"/>
    <property type="molecule type" value="Genomic_DNA"/>
</dbReference>
<evidence type="ECO:0000313" key="3">
    <source>
        <dbReference type="EMBL" id="OBV12167.1"/>
    </source>
</evidence>
<reference evidence="3 4" key="1">
    <citation type="submission" date="2016-06" db="EMBL/GenBank/DDBJ databases">
        <title>Genome sequence of Porphyrobacter dokdonensis DSW-74.</title>
        <authorList>
            <person name="Kim J.F."/>
            <person name="Song J.Y."/>
        </authorList>
    </citation>
    <scope>NUCLEOTIDE SEQUENCE [LARGE SCALE GENOMIC DNA]</scope>
    <source>
        <strain evidence="3 4">DSW-74</strain>
    </source>
</reference>
<dbReference type="Gene3D" id="3.20.20.140">
    <property type="entry name" value="Metal-dependent hydrolases"/>
    <property type="match status" value="1"/>
</dbReference>
<dbReference type="Proteomes" id="UP000092484">
    <property type="component" value="Unassembled WGS sequence"/>
</dbReference>
<comment type="caution">
    <text evidence="3">The sequence shown here is derived from an EMBL/GenBank/DDBJ whole genome shotgun (WGS) entry which is preliminary data.</text>
</comment>
<organism evidence="3 4">
    <name type="scientific">Erythrobacter dokdonensis DSW-74</name>
    <dbReference type="NCBI Taxonomy" id="1300349"/>
    <lineage>
        <taxon>Bacteria</taxon>
        <taxon>Pseudomonadati</taxon>
        <taxon>Pseudomonadota</taxon>
        <taxon>Alphaproteobacteria</taxon>
        <taxon>Sphingomonadales</taxon>
        <taxon>Erythrobacteraceae</taxon>
        <taxon>Erythrobacter/Porphyrobacter group</taxon>
        <taxon>Erythrobacter</taxon>
    </lineage>
</organism>
<evidence type="ECO:0000256" key="1">
    <source>
        <dbReference type="SAM" id="MobiDB-lite"/>
    </source>
</evidence>
<dbReference type="Pfam" id="PF07969">
    <property type="entry name" value="Amidohydro_3"/>
    <property type="match status" value="1"/>
</dbReference>
<dbReference type="AlphaFoldDB" id="A0A1A7BL07"/>
<gene>
    <name evidence="3" type="ORF">I603_0298</name>
</gene>
<evidence type="ECO:0000259" key="2">
    <source>
        <dbReference type="Pfam" id="PF07969"/>
    </source>
</evidence>
<keyword evidence="3" id="KW-0378">Hydrolase</keyword>
<feature type="region of interest" description="Disordered" evidence="1">
    <location>
        <begin position="1"/>
        <end position="20"/>
    </location>
</feature>
<dbReference type="Gene3D" id="3.10.310.70">
    <property type="match status" value="1"/>
</dbReference>
<protein>
    <submittedName>
        <fullName evidence="3">Amidohydrolase</fullName>
    </submittedName>
</protein>
<feature type="domain" description="Amidohydrolase 3" evidence="2">
    <location>
        <begin position="2"/>
        <end position="97"/>
    </location>
</feature>
<dbReference type="GO" id="GO:0016787">
    <property type="term" value="F:hydrolase activity"/>
    <property type="evidence" value="ECO:0007669"/>
    <property type="project" value="UniProtKB-KW"/>
</dbReference>
<proteinExistence type="predicted"/>
<dbReference type="STRING" id="1300349.I603_0298"/>
<name>A0A1A7BL07_9SPHN</name>
<sequence length="113" mass="11703">MGITRDTPDPAGGIIRKRADGEPDGVLEEAAHFSNMGKLLTALDGAASVAIVKAGTDLWARFGYTTAQDGRATGSTVAVLEEAAAAGRLPIDVVAYIDVLVDRDMARTTGARC</sequence>
<keyword evidence="4" id="KW-1185">Reference proteome</keyword>
<dbReference type="InterPro" id="IPR013108">
    <property type="entry name" value="Amidohydro_3"/>
</dbReference>